<dbReference type="PANTHER" id="PTHR43161:SF23">
    <property type="entry name" value="(R,R)-BUTANEDIOL DEHYDROGENASE-RELATED"/>
    <property type="match status" value="1"/>
</dbReference>
<proteinExistence type="inferred from homology"/>
<dbReference type="Gene3D" id="3.40.50.720">
    <property type="entry name" value="NAD(P)-binding Rossmann-like Domain"/>
    <property type="match status" value="1"/>
</dbReference>
<dbReference type="InterPro" id="IPR013149">
    <property type="entry name" value="ADH-like_C"/>
</dbReference>
<evidence type="ECO:0000259" key="7">
    <source>
        <dbReference type="Pfam" id="PF00107"/>
    </source>
</evidence>
<evidence type="ECO:0000259" key="8">
    <source>
        <dbReference type="Pfam" id="PF08240"/>
    </source>
</evidence>
<dbReference type="HOGENOM" id="CLU_026673_11_0_5"/>
<dbReference type="PATRIC" id="fig|1123269.5.peg.2874"/>
<dbReference type="InterPro" id="IPR036291">
    <property type="entry name" value="NAD(P)-bd_dom_sf"/>
</dbReference>
<evidence type="ECO:0000256" key="5">
    <source>
        <dbReference type="ARBA" id="ARBA00023002"/>
    </source>
</evidence>
<accession>W0AG43</accession>
<dbReference type="SUPFAM" id="SSF51735">
    <property type="entry name" value="NAD(P)-binding Rossmann-fold domains"/>
    <property type="match status" value="1"/>
</dbReference>
<keyword evidence="3 6" id="KW-0479">Metal-binding</keyword>
<dbReference type="Pfam" id="PF08240">
    <property type="entry name" value="ADH_N"/>
    <property type="match status" value="1"/>
</dbReference>
<evidence type="ECO:0000313" key="10">
    <source>
        <dbReference type="Proteomes" id="UP000018851"/>
    </source>
</evidence>
<dbReference type="Pfam" id="PF00107">
    <property type="entry name" value="ADH_zinc_N"/>
    <property type="match status" value="1"/>
</dbReference>
<dbReference type="AlphaFoldDB" id="W0AG43"/>
<sequence length="342" mass="34754">MDAGTMKMVRVHGPGAVSLDDVAIPRCGPTDVLVRVARCGLCGSDLGYIETGGVAAPATEPFGIGHELAGTIEAVGSAVRGIAVGTRVIVNPMGDGNGIGAGAPEGAFAPLLCVADATVGGSIHPIPDHVGWDAAALAEPLAVALHAVRRGGATPADKVAVYGAGPIGLGIVFFLKRMGVRHVAAVDLSAGRLARAARLGADLCIDASHEDVAEALGDAHGRADLFGWPTVGTTLFYEAAGGPAVLPGIVALAPFHARVVMVAVHHAPVAIDWKMALGKEMSFITSMAYPDEFPEVIAALSEPGFDADAFISHRVPLSRFDDALAAARDRAGSAKIMVSCDA</sequence>
<feature type="domain" description="Alcohol dehydrogenase-like N-terminal" evidence="8">
    <location>
        <begin position="28"/>
        <end position="115"/>
    </location>
</feature>
<dbReference type="PROSITE" id="PS00059">
    <property type="entry name" value="ADH_ZINC"/>
    <property type="match status" value="1"/>
</dbReference>
<dbReference type="eggNOG" id="COG1063">
    <property type="taxonomic scope" value="Bacteria"/>
</dbReference>
<dbReference type="EMBL" id="CP006644">
    <property type="protein sequence ID" value="AHE54630.1"/>
    <property type="molecule type" value="Genomic_DNA"/>
</dbReference>
<evidence type="ECO:0000256" key="6">
    <source>
        <dbReference type="RuleBase" id="RU361277"/>
    </source>
</evidence>
<protein>
    <submittedName>
        <fullName evidence="9">Alcohol dehydrogenase</fullName>
    </submittedName>
</protein>
<dbReference type="GO" id="GO:0000721">
    <property type="term" value="F:(R,R)-butanediol dehydrogenase activity"/>
    <property type="evidence" value="ECO:0007669"/>
    <property type="project" value="TreeGrafter"/>
</dbReference>
<keyword evidence="10" id="KW-1185">Reference proteome</keyword>
<dbReference type="STRING" id="1123269.NX02_14730"/>
<feature type="domain" description="Alcohol dehydrogenase-like C-terminal" evidence="7">
    <location>
        <begin position="166"/>
        <end position="301"/>
    </location>
</feature>
<dbReference type="Proteomes" id="UP000018851">
    <property type="component" value="Chromosome"/>
</dbReference>
<dbReference type="PANTHER" id="PTHR43161">
    <property type="entry name" value="SORBITOL DEHYDROGENASE"/>
    <property type="match status" value="1"/>
</dbReference>
<gene>
    <name evidence="9" type="ORF">NX02_14730</name>
</gene>
<dbReference type="InterPro" id="IPR002328">
    <property type="entry name" value="ADH_Zn_CS"/>
</dbReference>
<dbReference type="Gene3D" id="3.90.180.10">
    <property type="entry name" value="Medium-chain alcohol dehydrogenases, catalytic domain"/>
    <property type="match status" value="1"/>
</dbReference>
<evidence type="ECO:0000256" key="1">
    <source>
        <dbReference type="ARBA" id="ARBA00001947"/>
    </source>
</evidence>
<dbReference type="InterPro" id="IPR013154">
    <property type="entry name" value="ADH-like_N"/>
</dbReference>
<dbReference type="InterPro" id="IPR011032">
    <property type="entry name" value="GroES-like_sf"/>
</dbReference>
<dbReference type="GO" id="GO:0005737">
    <property type="term" value="C:cytoplasm"/>
    <property type="evidence" value="ECO:0007669"/>
    <property type="project" value="TreeGrafter"/>
</dbReference>
<evidence type="ECO:0000313" key="9">
    <source>
        <dbReference type="EMBL" id="AHE54630.1"/>
    </source>
</evidence>
<dbReference type="PRINTS" id="PR00420">
    <property type="entry name" value="RNGMNOXGNASE"/>
</dbReference>
<dbReference type="GO" id="GO:0008270">
    <property type="term" value="F:zinc ion binding"/>
    <property type="evidence" value="ECO:0007669"/>
    <property type="project" value="InterPro"/>
</dbReference>
<comment type="similarity">
    <text evidence="2 6">Belongs to the zinc-containing alcohol dehydrogenase family.</text>
</comment>
<name>W0AG43_9SPHN</name>
<keyword evidence="5" id="KW-0560">Oxidoreductase</keyword>
<evidence type="ECO:0000256" key="3">
    <source>
        <dbReference type="ARBA" id="ARBA00022723"/>
    </source>
</evidence>
<dbReference type="SUPFAM" id="SSF50129">
    <property type="entry name" value="GroES-like"/>
    <property type="match status" value="1"/>
</dbReference>
<comment type="cofactor">
    <cofactor evidence="1 6">
        <name>Zn(2+)</name>
        <dbReference type="ChEBI" id="CHEBI:29105"/>
    </cofactor>
</comment>
<evidence type="ECO:0000256" key="4">
    <source>
        <dbReference type="ARBA" id="ARBA00022833"/>
    </source>
</evidence>
<dbReference type="RefSeq" id="WP_245648848.1">
    <property type="nucleotide sequence ID" value="NZ_CP006644.1"/>
</dbReference>
<evidence type="ECO:0000256" key="2">
    <source>
        <dbReference type="ARBA" id="ARBA00008072"/>
    </source>
</evidence>
<dbReference type="GO" id="GO:0034079">
    <property type="term" value="P:butanediol biosynthetic process"/>
    <property type="evidence" value="ECO:0007669"/>
    <property type="project" value="TreeGrafter"/>
</dbReference>
<keyword evidence="4 6" id="KW-0862">Zinc</keyword>
<organism evidence="9 10">
    <name type="scientific">Sphingomonas sanxanigenens DSM 19645 = NX02</name>
    <dbReference type="NCBI Taxonomy" id="1123269"/>
    <lineage>
        <taxon>Bacteria</taxon>
        <taxon>Pseudomonadati</taxon>
        <taxon>Pseudomonadota</taxon>
        <taxon>Alphaproteobacteria</taxon>
        <taxon>Sphingomonadales</taxon>
        <taxon>Sphingomonadaceae</taxon>
        <taxon>Sphingomonas</taxon>
    </lineage>
</organism>
<reference evidence="9 10" key="1">
    <citation type="submission" date="2013-07" db="EMBL/GenBank/DDBJ databases">
        <title>Completed genome of Sphingomonas sanxanigenens NX02.</title>
        <authorList>
            <person name="Ma T."/>
            <person name="Huang H."/>
            <person name="Wu M."/>
            <person name="Li X."/>
            <person name="Li G."/>
        </authorList>
    </citation>
    <scope>NUCLEOTIDE SEQUENCE [LARGE SCALE GENOMIC DNA]</scope>
    <source>
        <strain evidence="9 10">NX02</strain>
    </source>
</reference>
<dbReference type="KEGG" id="ssan:NX02_14730"/>